<evidence type="ECO:0000256" key="17">
    <source>
        <dbReference type="SAM" id="SignalP"/>
    </source>
</evidence>
<evidence type="ECO:0000313" key="19">
    <source>
        <dbReference type="EMBL" id="KXX81477.1"/>
    </source>
</evidence>
<gene>
    <name evidence="19" type="ORF">MMYC01_201758</name>
</gene>
<keyword evidence="12 15" id="KW-1015">Disulfide bond</keyword>
<protein>
    <recommendedName>
        <fullName evidence="18">CFEM domain-containing protein</fullName>
    </recommendedName>
</protein>
<organism evidence="19 20">
    <name type="scientific">Madurella mycetomatis</name>
    <dbReference type="NCBI Taxonomy" id="100816"/>
    <lineage>
        <taxon>Eukaryota</taxon>
        <taxon>Fungi</taxon>
        <taxon>Dikarya</taxon>
        <taxon>Ascomycota</taxon>
        <taxon>Pezizomycotina</taxon>
        <taxon>Sordariomycetes</taxon>
        <taxon>Sordariomycetidae</taxon>
        <taxon>Sordariales</taxon>
        <taxon>Sordariales incertae sedis</taxon>
        <taxon>Madurella</taxon>
    </lineage>
</organism>
<feature type="compositionally biased region" description="Acidic residues" evidence="16">
    <location>
        <begin position="123"/>
        <end position="139"/>
    </location>
</feature>
<keyword evidence="13" id="KW-0325">Glycoprotein</keyword>
<evidence type="ECO:0000256" key="6">
    <source>
        <dbReference type="ARBA" id="ARBA00022617"/>
    </source>
</evidence>
<keyword evidence="5" id="KW-0964">Secreted</keyword>
<dbReference type="VEuPathDB" id="FungiDB:MMYC01_201758"/>
<evidence type="ECO:0000256" key="14">
    <source>
        <dbReference type="ARBA" id="ARBA00023288"/>
    </source>
</evidence>
<keyword evidence="14" id="KW-0449">Lipoprotein</keyword>
<keyword evidence="10 15" id="KW-0408">Iron</keyword>
<evidence type="ECO:0000256" key="3">
    <source>
        <dbReference type="ARBA" id="ARBA00010031"/>
    </source>
</evidence>
<comment type="caution">
    <text evidence="15">Lacks conserved residue(s) required for the propagation of feature annotation.</text>
</comment>
<dbReference type="InterPro" id="IPR008427">
    <property type="entry name" value="Extracellular_membr_CFEM_dom"/>
</dbReference>
<dbReference type="GO" id="GO:0005886">
    <property type="term" value="C:plasma membrane"/>
    <property type="evidence" value="ECO:0007669"/>
    <property type="project" value="UniProtKB-SubCell"/>
</dbReference>
<name>A0A175WCK0_9PEZI</name>
<accession>A0A175WCK0</accession>
<comment type="subcellular location">
    <subcellularLocation>
        <location evidence="1">Cell membrane</location>
        <topology evidence="1">Lipid-anchor</topology>
        <topology evidence="1">GPI-anchor</topology>
    </subcellularLocation>
    <subcellularLocation>
        <location evidence="2">Secreted</location>
    </subcellularLocation>
</comment>
<dbReference type="STRING" id="100816.A0A175WCK0"/>
<feature type="domain" description="CFEM" evidence="18">
    <location>
        <begin position="1"/>
        <end position="112"/>
    </location>
</feature>
<dbReference type="EMBL" id="LCTW02000034">
    <property type="protein sequence ID" value="KXX81477.1"/>
    <property type="molecule type" value="Genomic_DNA"/>
</dbReference>
<evidence type="ECO:0000256" key="16">
    <source>
        <dbReference type="SAM" id="MobiDB-lite"/>
    </source>
</evidence>
<dbReference type="AlphaFoldDB" id="A0A175WCK0"/>
<feature type="disulfide bond" evidence="15">
    <location>
        <begin position="40"/>
        <end position="47"/>
    </location>
</feature>
<keyword evidence="20" id="KW-1185">Reference proteome</keyword>
<dbReference type="GO" id="GO:0005576">
    <property type="term" value="C:extracellular region"/>
    <property type="evidence" value="ECO:0007669"/>
    <property type="project" value="UniProtKB-SubCell"/>
</dbReference>
<dbReference type="SMART" id="SM00747">
    <property type="entry name" value="CFEM"/>
    <property type="match status" value="1"/>
</dbReference>
<evidence type="ECO:0000256" key="5">
    <source>
        <dbReference type="ARBA" id="ARBA00022525"/>
    </source>
</evidence>
<evidence type="ECO:0000256" key="8">
    <source>
        <dbReference type="ARBA" id="ARBA00022723"/>
    </source>
</evidence>
<evidence type="ECO:0000313" key="20">
    <source>
        <dbReference type="Proteomes" id="UP000078237"/>
    </source>
</evidence>
<keyword evidence="4" id="KW-1003">Cell membrane</keyword>
<keyword evidence="7" id="KW-0336">GPI-anchor</keyword>
<evidence type="ECO:0000256" key="10">
    <source>
        <dbReference type="ARBA" id="ARBA00023004"/>
    </source>
</evidence>
<dbReference type="Proteomes" id="UP000078237">
    <property type="component" value="Unassembled WGS sequence"/>
</dbReference>
<evidence type="ECO:0000256" key="13">
    <source>
        <dbReference type="ARBA" id="ARBA00023180"/>
    </source>
</evidence>
<dbReference type="PROSITE" id="PS52012">
    <property type="entry name" value="CFEM"/>
    <property type="match status" value="1"/>
</dbReference>
<feature type="region of interest" description="Disordered" evidence="16">
    <location>
        <begin position="106"/>
        <end position="172"/>
    </location>
</feature>
<dbReference type="InterPro" id="IPR051735">
    <property type="entry name" value="CFEM_domain"/>
</dbReference>
<evidence type="ECO:0000256" key="12">
    <source>
        <dbReference type="ARBA" id="ARBA00023157"/>
    </source>
</evidence>
<comment type="caution">
    <text evidence="19">The sequence shown here is derived from an EMBL/GenBank/DDBJ whole genome shotgun (WGS) entry which is preliminary data.</text>
</comment>
<dbReference type="GO" id="GO:0046872">
    <property type="term" value="F:metal ion binding"/>
    <property type="evidence" value="ECO:0007669"/>
    <property type="project" value="UniProtKB-UniRule"/>
</dbReference>
<dbReference type="PANTHER" id="PTHR37928:SF1">
    <property type="entry name" value="CFEM DOMAIN PROTEIN (AFU_ORTHOLOGUE AFUA_6G14090)"/>
    <property type="match status" value="1"/>
</dbReference>
<feature type="signal peptide" evidence="17">
    <location>
        <begin position="1"/>
        <end position="17"/>
    </location>
</feature>
<reference evidence="19 20" key="1">
    <citation type="journal article" date="2016" name="Genome Announc.">
        <title>Genome Sequence of Madurella mycetomatis mm55, Isolated from a Human Mycetoma Case in Sudan.</title>
        <authorList>
            <person name="Smit S."/>
            <person name="Derks M.F."/>
            <person name="Bervoets S."/>
            <person name="Fahal A."/>
            <person name="van Leeuwen W."/>
            <person name="van Belkum A."/>
            <person name="van de Sande W.W."/>
        </authorList>
    </citation>
    <scope>NUCLEOTIDE SEQUENCE [LARGE SCALE GENOMIC DNA]</scope>
    <source>
        <strain evidence="20">mm55</strain>
    </source>
</reference>
<dbReference type="OrthoDB" id="3767534at2759"/>
<evidence type="ECO:0000259" key="18">
    <source>
        <dbReference type="PROSITE" id="PS52012"/>
    </source>
</evidence>
<evidence type="ECO:0000256" key="4">
    <source>
        <dbReference type="ARBA" id="ARBA00022475"/>
    </source>
</evidence>
<dbReference type="Pfam" id="PF05730">
    <property type="entry name" value="CFEM"/>
    <property type="match status" value="1"/>
</dbReference>
<keyword evidence="6 15" id="KW-0349">Heme</keyword>
<evidence type="ECO:0000256" key="11">
    <source>
        <dbReference type="ARBA" id="ARBA00023136"/>
    </source>
</evidence>
<sequence>MKYTAALAVGLAALASAQDITIFPECSIPCIQEAIGTTSCASDDYACVCENMDSLAVEATGCVIAACGSNVGEVLTAAEEFCSQVGEGGGDEGGDDSATTITGTLTLTATETATTDAPTPTGGDDDGEDDGDDGDDDVSTVEPPATTSTSIPVPTNNGTTPPPATTSEPVTGGAAAAGYIGSLGMLALGALAAL</sequence>
<feature type="binding site" description="axial binding residue" evidence="15">
    <location>
        <position position="44"/>
    </location>
    <ligand>
        <name>heme</name>
        <dbReference type="ChEBI" id="CHEBI:30413"/>
    </ligand>
    <ligandPart>
        <name>Fe</name>
        <dbReference type="ChEBI" id="CHEBI:18248"/>
    </ligandPart>
</feature>
<feature type="chain" id="PRO_5008043895" description="CFEM domain-containing protein" evidence="17">
    <location>
        <begin position="18"/>
        <end position="194"/>
    </location>
</feature>
<keyword evidence="9 17" id="KW-0732">Signal</keyword>
<evidence type="ECO:0000256" key="7">
    <source>
        <dbReference type="ARBA" id="ARBA00022622"/>
    </source>
</evidence>
<keyword evidence="8 15" id="KW-0479">Metal-binding</keyword>
<evidence type="ECO:0000256" key="2">
    <source>
        <dbReference type="ARBA" id="ARBA00004613"/>
    </source>
</evidence>
<evidence type="ECO:0000256" key="1">
    <source>
        <dbReference type="ARBA" id="ARBA00004609"/>
    </source>
</evidence>
<proteinExistence type="inferred from homology"/>
<dbReference type="GO" id="GO:0098552">
    <property type="term" value="C:side of membrane"/>
    <property type="evidence" value="ECO:0007669"/>
    <property type="project" value="UniProtKB-KW"/>
</dbReference>
<dbReference type="PANTHER" id="PTHR37928">
    <property type="entry name" value="CFEM DOMAIN PROTEIN (AFU_ORTHOLOGUE AFUA_6G14090)"/>
    <property type="match status" value="1"/>
</dbReference>
<comment type="similarity">
    <text evidence="3">Belongs to the RBT5 family.</text>
</comment>
<evidence type="ECO:0000256" key="9">
    <source>
        <dbReference type="ARBA" id="ARBA00022729"/>
    </source>
</evidence>
<feature type="compositionally biased region" description="Low complexity" evidence="16">
    <location>
        <begin position="106"/>
        <end position="122"/>
    </location>
</feature>
<keyword evidence="11" id="KW-0472">Membrane</keyword>
<evidence type="ECO:0000256" key="15">
    <source>
        <dbReference type="PROSITE-ProRule" id="PRU01356"/>
    </source>
</evidence>